<dbReference type="NCBIfam" id="TIGR00257">
    <property type="entry name" value="IMPACT_YIGZ"/>
    <property type="match status" value="1"/>
</dbReference>
<dbReference type="PROSITE" id="PS00910">
    <property type="entry name" value="UPF0029"/>
    <property type="match status" value="1"/>
</dbReference>
<reference evidence="4" key="1">
    <citation type="submission" date="2020-08" db="EMBL/GenBank/DDBJ databases">
        <title>Genome public.</title>
        <authorList>
            <person name="Liu C."/>
            <person name="Sun Q."/>
        </authorList>
    </citation>
    <scope>NUCLEOTIDE SEQUENCE</scope>
    <source>
        <strain evidence="4">BX7</strain>
    </source>
</reference>
<dbReference type="InterPro" id="IPR020568">
    <property type="entry name" value="Ribosomal_Su5_D2-typ_SF"/>
</dbReference>
<dbReference type="SUPFAM" id="SSF54980">
    <property type="entry name" value="EF-G C-terminal domain-like"/>
    <property type="match status" value="1"/>
</dbReference>
<evidence type="ECO:0000313" key="4">
    <source>
        <dbReference type="EMBL" id="MBC8535737.1"/>
    </source>
</evidence>
<gene>
    <name evidence="4" type="ORF">H8695_03405</name>
</gene>
<proteinExistence type="inferred from homology"/>
<comment type="caution">
    <text evidence="4">The sequence shown here is derived from an EMBL/GenBank/DDBJ whole genome shotgun (WGS) entry which is preliminary data.</text>
</comment>
<organism evidence="4 5">
    <name type="scientific">Feifania hominis</name>
    <dbReference type="NCBI Taxonomy" id="2763660"/>
    <lineage>
        <taxon>Bacteria</taxon>
        <taxon>Bacillati</taxon>
        <taxon>Bacillota</taxon>
        <taxon>Clostridia</taxon>
        <taxon>Eubacteriales</taxon>
        <taxon>Feifaniaceae</taxon>
        <taxon>Feifania</taxon>
    </lineage>
</organism>
<dbReference type="SUPFAM" id="SSF54211">
    <property type="entry name" value="Ribosomal protein S5 domain 2-like"/>
    <property type="match status" value="1"/>
</dbReference>
<dbReference type="Proteomes" id="UP000620366">
    <property type="component" value="Unassembled WGS sequence"/>
</dbReference>
<dbReference type="RefSeq" id="WP_249299465.1">
    <property type="nucleotide sequence ID" value="NZ_JACRSP010000001.1"/>
</dbReference>
<dbReference type="Pfam" id="PF09186">
    <property type="entry name" value="DUF1949"/>
    <property type="match status" value="1"/>
</dbReference>
<dbReference type="Gene3D" id="3.30.70.240">
    <property type="match status" value="1"/>
</dbReference>
<dbReference type="PANTHER" id="PTHR16301:SF20">
    <property type="entry name" value="IMPACT FAMILY MEMBER YIGZ"/>
    <property type="match status" value="1"/>
</dbReference>
<evidence type="ECO:0000313" key="5">
    <source>
        <dbReference type="Proteomes" id="UP000620366"/>
    </source>
</evidence>
<dbReference type="EMBL" id="JACRSP010000001">
    <property type="protein sequence ID" value="MBC8535737.1"/>
    <property type="molecule type" value="Genomic_DNA"/>
</dbReference>
<keyword evidence="5" id="KW-1185">Reference proteome</keyword>
<dbReference type="Pfam" id="PF01205">
    <property type="entry name" value="Impact_N"/>
    <property type="match status" value="1"/>
</dbReference>
<feature type="domain" description="Impact N-terminal" evidence="2">
    <location>
        <begin position="17"/>
        <end position="120"/>
    </location>
</feature>
<evidence type="ECO:0000256" key="1">
    <source>
        <dbReference type="ARBA" id="ARBA00007665"/>
    </source>
</evidence>
<dbReference type="Gene3D" id="3.30.230.30">
    <property type="entry name" value="Impact, N-terminal domain"/>
    <property type="match status" value="1"/>
</dbReference>
<feature type="domain" description="UPF0029" evidence="3">
    <location>
        <begin position="137"/>
        <end position="190"/>
    </location>
</feature>
<evidence type="ECO:0000259" key="2">
    <source>
        <dbReference type="Pfam" id="PF01205"/>
    </source>
</evidence>
<dbReference type="InterPro" id="IPR001498">
    <property type="entry name" value="Impact_N"/>
</dbReference>
<dbReference type="GO" id="GO:0006446">
    <property type="term" value="P:regulation of translational initiation"/>
    <property type="evidence" value="ECO:0007669"/>
    <property type="project" value="TreeGrafter"/>
</dbReference>
<accession>A0A926DDB1</accession>
<protein>
    <submittedName>
        <fullName evidence="4">YigZ family protein</fullName>
    </submittedName>
</protein>
<evidence type="ECO:0000259" key="3">
    <source>
        <dbReference type="Pfam" id="PF09186"/>
    </source>
</evidence>
<comment type="similarity">
    <text evidence="1">Belongs to the IMPACT family.</text>
</comment>
<dbReference type="InterPro" id="IPR015269">
    <property type="entry name" value="UPF0029_Impact_C"/>
</dbReference>
<dbReference type="PANTHER" id="PTHR16301">
    <property type="entry name" value="IMPACT-RELATED"/>
    <property type="match status" value="1"/>
</dbReference>
<dbReference type="InterPro" id="IPR015796">
    <property type="entry name" value="Impact_YigZ-like"/>
</dbReference>
<dbReference type="InterPro" id="IPR036956">
    <property type="entry name" value="Impact_N_sf"/>
</dbReference>
<dbReference type="InterPro" id="IPR035647">
    <property type="entry name" value="EFG_III/V"/>
</dbReference>
<dbReference type="InterPro" id="IPR023582">
    <property type="entry name" value="Impact"/>
</dbReference>
<sequence length="204" mass="22277">MEYRTVKREAEAEHVEKKSRFIGQIRPVETQEQALAFLEEVRKRHREARHNVFAYLLRSGAERCSDDGEPQGTGGVPVLEVLRREGLCDVCCVVTRYFGGILLGTGGLTRAYSKGAKLALDAAGIALMKEGAMLRLSAPYTFLTPLEREIGARGGKVAQSEYAENVTLTVFLPEGQAESFAAFVTELTAGAVSAEIVATQFYEA</sequence>
<name>A0A926DDB1_9FIRM</name>
<dbReference type="AlphaFoldDB" id="A0A926DDB1"/>
<dbReference type="GO" id="GO:0005737">
    <property type="term" value="C:cytoplasm"/>
    <property type="evidence" value="ECO:0007669"/>
    <property type="project" value="TreeGrafter"/>
</dbReference>
<dbReference type="InterPro" id="IPR020569">
    <property type="entry name" value="UPF0029_Impact_CS"/>
</dbReference>